<evidence type="ECO:0000313" key="11">
    <source>
        <dbReference type="Proteomes" id="UP000295433"/>
    </source>
</evidence>
<dbReference type="GO" id="GO:0055085">
    <property type="term" value="P:transmembrane transport"/>
    <property type="evidence" value="ECO:0007669"/>
    <property type="project" value="InterPro"/>
</dbReference>
<evidence type="ECO:0000256" key="1">
    <source>
        <dbReference type="ARBA" id="ARBA00004429"/>
    </source>
</evidence>
<feature type="transmembrane region" description="Helical" evidence="8">
    <location>
        <begin position="152"/>
        <end position="176"/>
    </location>
</feature>
<evidence type="ECO:0000313" key="10">
    <source>
        <dbReference type="EMBL" id="TCV07772.1"/>
    </source>
</evidence>
<feature type="domain" description="ABC transmembrane type-1" evidence="9">
    <location>
        <begin position="65"/>
        <end position="278"/>
    </location>
</feature>
<evidence type="ECO:0000259" key="9">
    <source>
        <dbReference type="PROSITE" id="PS50928"/>
    </source>
</evidence>
<dbReference type="EMBL" id="SMBY01000002">
    <property type="protein sequence ID" value="TCV07772.1"/>
    <property type="molecule type" value="Genomic_DNA"/>
</dbReference>
<dbReference type="PANTHER" id="PTHR30193">
    <property type="entry name" value="ABC TRANSPORTER PERMEASE PROTEIN"/>
    <property type="match status" value="1"/>
</dbReference>
<dbReference type="AlphaFoldDB" id="A0A4R3VQY3"/>
<evidence type="ECO:0000256" key="6">
    <source>
        <dbReference type="ARBA" id="ARBA00022989"/>
    </source>
</evidence>
<dbReference type="Gene3D" id="1.10.3720.10">
    <property type="entry name" value="MetI-like"/>
    <property type="match status" value="1"/>
</dbReference>
<protein>
    <submittedName>
        <fullName evidence="10">Carbohydrate ABC transporter membrane protein 1 (CUT1 family)</fullName>
    </submittedName>
</protein>
<evidence type="ECO:0000256" key="7">
    <source>
        <dbReference type="ARBA" id="ARBA00023136"/>
    </source>
</evidence>
<dbReference type="InterPro" id="IPR051393">
    <property type="entry name" value="ABC_transporter_permease"/>
</dbReference>
<evidence type="ECO:0000256" key="8">
    <source>
        <dbReference type="RuleBase" id="RU363032"/>
    </source>
</evidence>
<name>A0A4R3VQY3_9GAMM</name>
<dbReference type="InterPro" id="IPR000515">
    <property type="entry name" value="MetI-like"/>
</dbReference>
<dbReference type="PANTHER" id="PTHR30193:SF37">
    <property type="entry name" value="INNER MEMBRANE ABC TRANSPORTER PERMEASE PROTEIN YCJO"/>
    <property type="match status" value="1"/>
</dbReference>
<comment type="subcellular location">
    <subcellularLocation>
        <location evidence="1">Cell inner membrane</location>
        <topology evidence="1">Multi-pass membrane protein</topology>
    </subcellularLocation>
    <subcellularLocation>
        <location evidence="8">Cell membrane</location>
        <topology evidence="8">Multi-pass membrane protein</topology>
    </subcellularLocation>
</comment>
<evidence type="ECO:0000256" key="4">
    <source>
        <dbReference type="ARBA" id="ARBA00022519"/>
    </source>
</evidence>
<keyword evidence="2 8" id="KW-0813">Transport</keyword>
<feature type="transmembrane region" description="Helical" evidence="8">
    <location>
        <begin position="262"/>
        <end position="282"/>
    </location>
</feature>
<evidence type="ECO:0000256" key="2">
    <source>
        <dbReference type="ARBA" id="ARBA00022448"/>
    </source>
</evidence>
<feature type="transmembrane region" description="Helical" evidence="8">
    <location>
        <begin position="197"/>
        <end position="222"/>
    </location>
</feature>
<accession>A0A4R3VQY3</accession>
<comment type="similarity">
    <text evidence="8">Belongs to the binding-protein-dependent transport system permease family.</text>
</comment>
<dbReference type="OrthoDB" id="8417460at2"/>
<dbReference type="Pfam" id="PF00528">
    <property type="entry name" value="BPD_transp_1"/>
    <property type="match status" value="1"/>
</dbReference>
<proteinExistence type="inferred from homology"/>
<dbReference type="GO" id="GO:0005886">
    <property type="term" value="C:plasma membrane"/>
    <property type="evidence" value="ECO:0007669"/>
    <property type="project" value="UniProtKB-SubCell"/>
</dbReference>
<sequence>MRAKCFPYLVLLPTLVFLLAFTYFPLLRSAIDSLYDTRLNADAPLFVGMDNFVRLVQDAVFWQALRNNVLYILLTVVPGVILALLLAVLLCENTHVNRWLRTAFFFPMIIPLVSAATLWLFIFMPGLGLLDYYLAKVFGPMNNNYLGMSDSALVAVSIIGIWKFAGYYMLFFLAGLQAISASSREAALMEGASRRQVFFYVTLPLLRPTIAFVVTIAFIYAITQIDHVAVMTRGGPNNATTVLLYYIQNLANDTHDLGKASAATFLTLAMLFVFSMLNLKVLEKGAHYER</sequence>
<keyword evidence="7 8" id="KW-0472">Membrane</keyword>
<dbReference type="InterPro" id="IPR035906">
    <property type="entry name" value="MetI-like_sf"/>
</dbReference>
<dbReference type="PROSITE" id="PS50928">
    <property type="entry name" value="ABC_TM1"/>
    <property type="match status" value="1"/>
</dbReference>
<organism evidence="10 11">
    <name type="scientific">Samsonia erythrinae</name>
    <dbReference type="NCBI Taxonomy" id="160434"/>
    <lineage>
        <taxon>Bacteria</taxon>
        <taxon>Pseudomonadati</taxon>
        <taxon>Pseudomonadota</taxon>
        <taxon>Gammaproteobacteria</taxon>
        <taxon>Enterobacterales</taxon>
        <taxon>Pectobacteriaceae</taxon>
        <taxon>Samsonia</taxon>
    </lineage>
</organism>
<dbReference type="Proteomes" id="UP000295433">
    <property type="component" value="Unassembled WGS sequence"/>
</dbReference>
<evidence type="ECO:0000256" key="3">
    <source>
        <dbReference type="ARBA" id="ARBA00022475"/>
    </source>
</evidence>
<dbReference type="RefSeq" id="WP_132454261.1">
    <property type="nucleotide sequence ID" value="NZ_JAWIZJ010000002.1"/>
</dbReference>
<comment type="caution">
    <text evidence="10">The sequence shown here is derived from an EMBL/GenBank/DDBJ whole genome shotgun (WGS) entry which is preliminary data.</text>
</comment>
<feature type="transmembrane region" description="Helical" evidence="8">
    <location>
        <begin position="103"/>
        <end position="124"/>
    </location>
</feature>
<gene>
    <name evidence="10" type="ORF">EDC54_102343</name>
</gene>
<evidence type="ECO:0000256" key="5">
    <source>
        <dbReference type="ARBA" id="ARBA00022692"/>
    </source>
</evidence>
<dbReference type="CDD" id="cd06261">
    <property type="entry name" value="TM_PBP2"/>
    <property type="match status" value="1"/>
</dbReference>
<keyword evidence="3" id="KW-1003">Cell membrane</keyword>
<keyword evidence="4" id="KW-0997">Cell inner membrane</keyword>
<keyword evidence="11" id="KW-1185">Reference proteome</keyword>
<keyword evidence="6 8" id="KW-1133">Transmembrane helix</keyword>
<keyword evidence="5 8" id="KW-0812">Transmembrane</keyword>
<reference evidence="10 11" key="1">
    <citation type="submission" date="2019-03" db="EMBL/GenBank/DDBJ databases">
        <title>Genomic Encyclopedia of Type Strains, Phase IV (KMG-IV): sequencing the most valuable type-strain genomes for metagenomic binning, comparative biology and taxonomic classification.</title>
        <authorList>
            <person name="Goeker M."/>
        </authorList>
    </citation>
    <scope>NUCLEOTIDE SEQUENCE [LARGE SCALE GENOMIC DNA]</scope>
    <source>
        <strain evidence="10 11">DSM 16730</strain>
    </source>
</reference>
<feature type="transmembrane region" description="Helical" evidence="8">
    <location>
        <begin position="69"/>
        <end position="91"/>
    </location>
</feature>
<dbReference type="SUPFAM" id="SSF161098">
    <property type="entry name" value="MetI-like"/>
    <property type="match status" value="1"/>
</dbReference>